<dbReference type="Pfam" id="PF01121">
    <property type="entry name" value="CoaE"/>
    <property type="match status" value="1"/>
</dbReference>
<dbReference type="InterPro" id="IPR027417">
    <property type="entry name" value="P-loop_NTPase"/>
</dbReference>
<evidence type="ECO:0000256" key="13">
    <source>
        <dbReference type="ARBA" id="ARBA00023128"/>
    </source>
</evidence>
<keyword evidence="13" id="KW-0496">Mitochondrion</keyword>
<sequence length="551" mass="61405">MSQQELFRTGILILTSPLSILSLRTSALLTSITKHISGTLYVHLHPGLNLAGPNGADRPVDAVLPTWEMSQLIIKLYEKASDICNHIDIRVLLSHICSPQMKITACNQICSLSYTPDVLLTDHETQDQQELSIVEKSLWNYITKYYSYPCGRPSYVPLNLEAGASPPSQVEANVTNTEQTLPSYNDIVLGGTFDRLHNGHKSLLATACLLAQKRLLIGIADKDLLKGKRLFELIQPVDKRCFELKEFLYDVNPNLQYDIVPITDVCGPSITDEHLSCIVVSEETRKGGEIINTKRKERGLSELAVHTISLMADNSHALHEDAKVSSSSLRARLLGTLMKTPSPNPKLPRRPYIIGMTGGSASGKSSIAKRLELLGAAHINCDGLGHLAYRPGTRANAQIVQTFGKDVLNEDGSIDRKCLAEKVFANKEEMLRLTDIIWPVIMEMTKQEISEHAKTGRDVCILDAAVLLEAGWSDMVHEVWVSLITEHEAVRRIQARDGLSQEAARNRLASQWSNSQRVQQANVVLCTEWDPEVTQQQVEKAWNLLRRRMDQ</sequence>
<evidence type="ECO:0000256" key="14">
    <source>
        <dbReference type="ARBA" id="ARBA00023268"/>
    </source>
</evidence>
<dbReference type="Gene3D" id="3.40.50.620">
    <property type="entry name" value="HUPs"/>
    <property type="match status" value="1"/>
</dbReference>
<dbReference type="InterPro" id="IPR014729">
    <property type="entry name" value="Rossmann-like_a/b/a_fold"/>
</dbReference>
<evidence type="ECO:0000256" key="16">
    <source>
        <dbReference type="ARBA" id="ARBA00051912"/>
    </source>
</evidence>
<evidence type="ECO:0000256" key="19">
    <source>
        <dbReference type="ARBA" id="ARBA00060696"/>
    </source>
</evidence>
<evidence type="ECO:0000256" key="1">
    <source>
        <dbReference type="ARBA" id="ARBA00004305"/>
    </source>
</evidence>
<protein>
    <recommendedName>
        <fullName evidence="22">Bifunctional coenzyme A synthase</fullName>
        <ecNumber evidence="21">2.7.1.24</ecNumber>
        <ecNumber evidence="4">2.7.7.3</ecNumber>
    </recommendedName>
</protein>
<comment type="subcellular location">
    <subcellularLocation>
        <location evidence="2">Cytoplasm</location>
    </subcellularLocation>
    <subcellularLocation>
        <location evidence="1">Mitochondrion matrix</location>
    </subcellularLocation>
</comment>
<dbReference type="Ensembl" id="ENSEBUT00000006218.1">
    <property type="protein sequence ID" value="ENSEBUP00000005774.1"/>
    <property type="gene ID" value="ENSEBUG00000003896.1"/>
</dbReference>
<evidence type="ECO:0000256" key="4">
    <source>
        <dbReference type="ARBA" id="ARBA00012392"/>
    </source>
</evidence>
<dbReference type="Ensembl" id="ENSEBUT00000006236.1">
    <property type="protein sequence ID" value="ENSEBUP00000005791.1"/>
    <property type="gene ID" value="ENSEBUG00000003896.1"/>
</dbReference>
<dbReference type="EC" id="2.7.1.24" evidence="21"/>
<dbReference type="GO" id="GO:0005524">
    <property type="term" value="F:ATP binding"/>
    <property type="evidence" value="ECO:0007669"/>
    <property type="project" value="UniProtKB-KW"/>
</dbReference>
<dbReference type="CDD" id="cd02164">
    <property type="entry name" value="PPAT_CoAS"/>
    <property type="match status" value="1"/>
</dbReference>
<dbReference type="SUPFAM" id="SSF52374">
    <property type="entry name" value="Nucleotidylyl transferase"/>
    <property type="match status" value="1"/>
</dbReference>
<keyword evidence="12" id="KW-0173">Coenzyme A biosynthesis</keyword>
<evidence type="ECO:0000256" key="2">
    <source>
        <dbReference type="ARBA" id="ARBA00004496"/>
    </source>
</evidence>
<dbReference type="GO" id="GO:0004140">
    <property type="term" value="F:dephospho-CoA kinase activity"/>
    <property type="evidence" value="ECO:0007669"/>
    <property type="project" value="UniProtKB-EC"/>
</dbReference>
<evidence type="ECO:0000256" key="18">
    <source>
        <dbReference type="ARBA" id="ARBA00060565"/>
    </source>
</evidence>
<dbReference type="Pfam" id="PF01467">
    <property type="entry name" value="CTP_transf_like"/>
    <property type="match status" value="1"/>
</dbReference>
<evidence type="ECO:0000256" key="20">
    <source>
        <dbReference type="ARBA" id="ARBA00061673"/>
    </source>
</evidence>
<keyword evidence="25" id="KW-1185">Reference proteome</keyword>
<dbReference type="AlphaFoldDB" id="A0A8C4PYV4"/>
<evidence type="ECO:0000256" key="3">
    <source>
        <dbReference type="ARBA" id="ARBA00011245"/>
    </source>
</evidence>
<organism evidence="24 25">
    <name type="scientific">Eptatretus burgeri</name>
    <name type="common">Inshore hagfish</name>
    <dbReference type="NCBI Taxonomy" id="7764"/>
    <lineage>
        <taxon>Eukaryota</taxon>
        <taxon>Metazoa</taxon>
        <taxon>Chordata</taxon>
        <taxon>Craniata</taxon>
        <taxon>Vertebrata</taxon>
        <taxon>Cyclostomata</taxon>
        <taxon>Myxini</taxon>
        <taxon>Myxiniformes</taxon>
        <taxon>Myxinidae</taxon>
        <taxon>Eptatretinae</taxon>
        <taxon>Eptatretus</taxon>
    </lineage>
</organism>
<evidence type="ECO:0000256" key="17">
    <source>
        <dbReference type="ARBA" id="ARBA00059677"/>
    </source>
</evidence>
<dbReference type="NCBIfam" id="TIGR00152">
    <property type="entry name" value="dephospho-CoA kinase"/>
    <property type="match status" value="1"/>
</dbReference>
<evidence type="ECO:0000256" key="6">
    <source>
        <dbReference type="ARBA" id="ARBA00022553"/>
    </source>
</evidence>
<dbReference type="Gene3D" id="3.40.50.300">
    <property type="entry name" value="P-loop containing nucleotide triphosphate hydrolases"/>
    <property type="match status" value="1"/>
</dbReference>
<keyword evidence="8" id="KW-0548">Nucleotidyltransferase</keyword>
<comment type="pathway">
    <text evidence="19">Cofactor biosynthesis; coenzyme A biosynthesis; CoA from (R)-pantothenate: step 5/5.</text>
</comment>
<keyword evidence="6" id="KW-0597">Phosphoprotein</keyword>
<keyword evidence="7" id="KW-0808">Transferase</keyword>
<evidence type="ECO:0000256" key="15">
    <source>
        <dbReference type="ARBA" id="ARBA00051310"/>
    </source>
</evidence>
<dbReference type="GO" id="GO:0004595">
    <property type="term" value="F:pantetheine-phosphate adenylyltransferase activity"/>
    <property type="evidence" value="ECO:0007669"/>
    <property type="project" value="UniProtKB-EC"/>
</dbReference>
<comment type="function">
    <text evidence="17">Bifunctional enzyme that catalyzes the fourth and fifth sequential steps of CoA biosynthetic pathway. The fourth reaction is catalyzed by the phosphopantetheine adenylyltransferase, coded by the coaD domain; the fifth reaction is catalyzed by the dephospho-CoA kinase, coded by the coaE domain. May act as a point of CoA biosynthesis regulation.</text>
</comment>
<evidence type="ECO:0000313" key="25">
    <source>
        <dbReference type="Proteomes" id="UP000694388"/>
    </source>
</evidence>
<evidence type="ECO:0000256" key="8">
    <source>
        <dbReference type="ARBA" id="ARBA00022695"/>
    </source>
</evidence>
<evidence type="ECO:0000256" key="11">
    <source>
        <dbReference type="ARBA" id="ARBA00022840"/>
    </source>
</evidence>
<dbReference type="NCBIfam" id="NF001985">
    <property type="entry name" value="PRK00777.1"/>
    <property type="match status" value="1"/>
</dbReference>
<reference evidence="24" key="1">
    <citation type="submission" date="2025-05" db="UniProtKB">
        <authorList>
            <consortium name="Ensembl"/>
        </authorList>
    </citation>
    <scope>IDENTIFICATION</scope>
</reference>
<dbReference type="CDD" id="cd02022">
    <property type="entry name" value="DPCK"/>
    <property type="match status" value="1"/>
</dbReference>
<dbReference type="PROSITE" id="PS51219">
    <property type="entry name" value="DPCK"/>
    <property type="match status" value="1"/>
</dbReference>
<dbReference type="GO" id="GO:0005759">
    <property type="term" value="C:mitochondrial matrix"/>
    <property type="evidence" value="ECO:0007669"/>
    <property type="project" value="UniProtKB-SubCell"/>
</dbReference>
<evidence type="ECO:0000256" key="12">
    <source>
        <dbReference type="ARBA" id="ARBA00022993"/>
    </source>
</evidence>
<dbReference type="GeneTree" id="ENSGT00550000075078"/>
<dbReference type="EC" id="2.7.7.3" evidence="4"/>
<dbReference type="GO" id="GO:0015937">
    <property type="term" value="P:coenzyme A biosynthetic process"/>
    <property type="evidence" value="ECO:0007669"/>
    <property type="project" value="UniProtKB-KW"/>
</dbReference>
<keyword evidence="14" id="KW-0511">Multifunctional enzyme</keyword>
<comment type="catalytic activity">
    <reaction evidence="15">
        <text>(R)-4'-phosphopantetheine + ATP + H(+) = 3'-dephospho-CoA + diphosphate</text>
        <dbReference type="Rhea" id="RHEA:19801"/>
        <dbReference type="ChEBI" id="CHEBI:15378"/>
        <dbReference type="ChEBI" id="CHEBI:30616"/>
        <dbReference type="ChEBI" id="CHEBI:33019"/>
        <dbReference type="ChEBI" id="CHEBI:57328"/>
        <dbReference type="ChEBI" id="CHEBI:61723"/>
        <dbReference type="EC" id="2.7.7.3"/>
    </reaction>
    <physiologicalReaction direction="left-to-right" evidence="15">
        <dbReference type="Rhea" id="RHEA:19802"/>
    </physiologicalReaction>
</comment>
<comment type="subunit">
    <text evidence="3">Monomer.</text>
</comment>
<dbReference type="NCBIfam" id="TIGR00125">
    <property type="entry name" value="cyt_tran_rel"/>
    <property type="match status" value="1"/>
</dbReference>
<comment type="catalytic activity">
    <reaction evidence="16">
        <text>3'-dephospho-CoA + ATP = ADP + CoA + H(+)</text>
        <dbReference type="Rhea" id="RHEA:18245"/>
        <dbReference type="ChEBI" id="CHEBI:15378"/>
        <dbReference type="ChEBI" id="CHEBI:30616"/>
        <dbReference type="ChEBI" id="CHEBI:57287"/>
        <dbReference type="ChEBI" id="CHEBI:57328"/>
        <dbReference type="ChEBI" id="CHEBI:456216"/>
        <dbReference type="EC" id="2.7.1.24"/>
    </reaction>
    <physiologicalReaction direction="left-to-right" evidence="16">
        <dbReference type="Rhea" id="RHEA:18246"/>
    </physiologicalReaction>
</comment>
<keyword evidence="9" id="KW-0547">Nucleotide-binding</keyword>
<proteinExistence type="inferred from homology"/>
<feature type="domain" description="Cytidyltransferase-like" evidence="23">
    <location>
        <begin position="188"/>
        <end position="332"/>
    </location>
</feature>
<keyword evidence="5" id="KW-0963">Cytoplasm</keyword>
<keyword evidence="11" id="KW-0067">ATP-binding</keyword>
<evidence type="ECO:0000313" key="24">
    <source>
        <dbReference type="Ensembl" id="ENSEBUP00000005774.1"/>
    </source>
</evidence>
<dbReference type="PANTHER" id="PTHR10695:SF46">
    <property type="entry name" value="BIFUNCTIONAL COENZYME A SYNTHASE-RELATED"/>
    <property type="match status" value="1"/>
</dbReference>
<evidence type="ECO:0000259" key="23">
    <source>
        <dbReference type="Pfam" id="PF01467"/>
    </source>
</evidence>
<dbReference type="Proteomes" id="UP000694388">
    <property type="component" value="Unplaced"/>
</dbReference>
<evidence type="ECO:0000256" key="9">
    <source>
        <dbReference type="ARBA" id="ARBA00022741"/>
    </source>
</evidence>
<dbReference type="SUPFAM" id="SSF52540">
    <property type="entry name" value="P-loop containing nucleoside triphosphate hydrolases"/>
    <property type="match status" value="1"/>
</dbReference>
<dbReference type="HAMAP" id="MF_00376">
    <property type="entry name" value="Dephospho_CoA_kinase"/>
    <property type="match status" value="1"/>
</dbReference>
<dbReference type="OMA" id="TQCLQSY"/>
<name>A0A8C4PYV4_EPTBU</name>
<dbReference type="PANTHER" id="PTHR10695">
    <property type="entry name" value="DEPHOSPHO-COA KINASE-RELATED"/>
    <property type="match status" value="1"/>
</dbReference>
<accession>A0A8C4PYV4</accession>
<evidence type="ECO:0000256" key="21">
    <source>
        <dbReference type="ARBA" id="ARBA00066359"/>
    </source>
</evidence>
<keyword evidence="10" id="KW-0418">Kinase</keyword>
<comment type="similarity">
    <text evidence="20">In the central section; belongs to the eukaryotic CoaD family.</text>
</comment>
<evidence type="ECO:0000256" key="5">
    <source>
        <dbReference type="ARBA" id="ARBA00022490"/>
    </source>
</evidence>
<evidence type="ECO:0000256" key="7">
    <source>
        <dbReference type="ARBA" id="ARBA00022679"/>
    </source>
</evidence>
<dbReference type="FunFam" id="3.40.50.300:FF:000899">
    <property type="entry name" value="Bifunctional coenzyme A synthase"/>
    <property type="match status" value="1"/>
</dbReference>
<comment type="pathway">
    <text evidence="18">Cofactor biosynthesis; coenzyme A biosynthesis; CoA from (R)-pantothenate: step 4/5.</text>
</comment>
<dbReference type="InterPro" id="IPR004821">
    <property type="entry name" value="Cyt_trans-like"/>
</dbReference>
<dbReference type="FunFam" id="3.40.50.620:FF:000089">
    <property type="entry name" value="Bifunctional coenzyme A synthase"/>
    <property type="match status" value="1"/>
</dbReference>
<evidence type="ECO:0000256" key="10">
    <source>
        <dbReference type="ARBA" id="ARBA00022777"/>
    </source>
</evidence>
<dbReference type="InterPro" id="IPR001977">
    <property type="entry name" value="Depp_CoAkinase"/>
</dbReference>
<evidence type="ECO:0000256" key="22">
    <source>
        <dbReference type="ARBA" id="ARBA00067394"/>
    </source>
</evidence>